<evidence type="ECO:0000313" key="2">
    <source>
        <dbReference type="Proteomes" id="UP001516400"/>
    </source>
</evidence>
<dbReference type="EMBL" id="JABFTP020000144">
    <property type="protein sequence ID" value="KAL3283434.1"/>
    <property type="molecule type" value="Genomic_DNA"/>
</dbReference>
<keyword evidence="2" id="KW-1185">Reference proteome</keyword>
<reference evidence="1 2" key="1">
    <citation type="journal article" date="2021" name="BMC Biol.">
        <title>Horizontally acquired antibacterial genes associated with adaptive radiation of ladybird beetles.</title>
        <authorList>
            <person name="Li H.S."/>
            <person name="Tang X.F."/>
            <person name="Huang Y.H."/>
            <person name="Xu Z.Y."/>
            <person name="Chen M.L."/>
            <person name="Du X.Y."/>
            <person name="Qiu B.Y."/>
            <person name="Chen P.T."/>
            <person name="Zhang W."/>
            <person name="Slipinski A."/>
            <person name="Escalona H.E."/>
            <person name="Waterhouse R.M."/>
            <person name="Zwick A."/>
            <person name="Pang H."/>
        </authorList>
    </citation>
    <scope>NUCLEOTIDE SEQUENCE [LARGE SCALE GENOMIC DNA]</scope>
    <source>
        <strain evidence="1">SYSU2018</strain>
    </source>
</reference>
<proteinExistence type="predicted"/>
<feature type="non-terminal residue" evidence="1">
    <location>
        <position position="63"/>
    </location>
</feature>
<sequence length="63" mass="7238">MERVEKYKYLGSILTEQLDPDTEIRCRIETARNCFQITSSFGNEWSNATFGQLFCTVQRAGPS</sequence>
<organism evidence="1 2">
    <name type="scientific">Cryptolaemus montrouzieri</name>
    <dbReference type="NCBI Taxonomy" id="559131"/>
    <lineage>
        <taxon>Eukaryota</taxon>
        <taxon>Metazoa</taxon>
        <taxon>Ecdysozoa</taxon>
        <taxon>Arthropoda</taxon>
        <taxon>Hexapoda</taxon>
        <taxon>Insecta</taxon>
        <taxon>Pterygota</taxon>
        <taxon>Neoptera</taxon>
        <taxon>Endopterygota</taxon>
        <taxon>Coleoptera</taxon>
        <taxon>Polyphaga</taxon>
        <taxon>Cucujiformia</taxon>
        <taxon>Coccinelloidea</taxon>
        <taxon>Coccinellidae</taxon>
        <taxon>Scymninae</taxon>
        <taxon>Scymnini</taxon>
        <taxon>Cryptolaemus</taxon>
    </lineage>
</organism>
<evidence type="ECO:0000313" key="1">
    <source>
        <dbReference type="EMBL" id="KAL3283434.1"/>
    </source>
</evidence>
<dbReference type="Proteomes" id="UP001516400">
    <property type="component" value="Unassembled WGS sequence"/>
</dbReference>
<name>A0ABD2NYB6_9CUCU</name>
<accession>A0ABD2NYB6</accession>
<comment type="caution">
    <text evidence="1">The sequence shown here is derived from an EMBL/GenBank/DDBJ whole genome shotgun (WGS) entry which is preliminary data.</text>
</comment>
<dbReference type="AlphaFoldDB" id="A0ABD2NYB6"/>
<gene>
    <name evidence="1" type="ORF">HHI36_006579</name>
</gene>
<protein>
    <submittedName>
        <fullName evidence="1">Uncharacterized protein</fullName>
    </submittedName>
</protein>